<feature type="non-terminal residue" evidence="1">
    <location>
        <position position="1"/>
    </location>
</feature>
<evidence type="ECO:0000313" key="2">
    <source>
        <dbReference type="Proteomes" id="UP000295264"/>
    </source>
</evidence>
<evidence type="ECO:0000313" key="1">
    <source>
        <dbReference type="EMBL" id="TEA38705.1"/>
    </source>
</evidence>
<protein>
    <submittedName>
        <fullName evidence="1">Uncharacterized protein</fullName>
    </submittedName>
</protein>
<dbReference type="Proteomes" id="UP000295264">
    <property type="component" value="Unassembled WGS sequence"/>
</dbReference>
<dbReference type="AlphaFoldDB" id="A0A484GSL5"/>
<proteinExistence type="predicted"/>
<gene>
    <name evidence="1" type="ORF">DBR06_SOUSAS610044</name>
</gene>
<name>A0A484GSL5_SOUCH</name>
<accession>A0A484GSL5</accession>
<keyword evidence="2" id="KW-1185">Reference proteome</keyword>
<dbReference type="EMBL" id="QWLN02004660">
    <property type="protein sequence ID" value="TEA38705.1"/>
    <property type="molecule type" value="Genomic_DNA"/>
</dbReference>
<reference evidence="1 2" key="1">
    <citation type="journal article" date="2018" name="Genomics">
        <title>Molecular footprints of inshore aquatic adaptation in Indo-Pacific humpback dolphin (Sousa chinensis).</title>
        <authorList>
            <person name="Ming Y."/>
            <person name="Jian J."/>
            <person name="Yu F."/>
            <person name="Yu X."/>
            <person name="Wang J."/>
            <person name="Liu W."/>
        </authorList>
    </citation>
    <scope>NUCLEOTIDE SEQUENCE [LARGE SCALE GENOMIC DNA]</scope>
    <source>
        <strain evidence="1">MY-2018</strain>
        <tissue evidence="1">Skin</tissue>
    </source>
</reference>
<comment type="caution">
    <text evidence="1">The sequence shown here is derived from an EMBL/GenBank/DDBJ whole genome shotgun (WGS) entry which is preliminary data.</text>
</comment>
<organism evidence="1 2">
    <name type="scientific">Sousa chinensis</name>
    <name type="common">Indo-pacific humpbacked dolphin</name>
    <name type="synonym">Steno chinensis</name>
    <dbReference type="NCBI Taxonomy" id="103600"/>
    <lineage>
        <taxon>Eukaryota</taxon>
        <taxon>Metazoa</taxon>
        <taxon>Chordata</taxon>
        <taxon>Craniata</taxon>
        <taxon>Vertebrata</taxon>
        <taxon>Euteleostomi</taxon>
        <taxon>Mammalia</taxon>
        <taxon>Eutheria</taxon>
        <taxon>Laurasiatheria</taxon>
        <taxon>Artiodactyla</taxon>
        <taxon>Whippomorpha</taxon>
        <taxon>Cetacea</taxon>
        <taxon>Odontoceti</taxon>
        <taxon>Delphinidae</taxon>
        <taxon>Sousa</taxon>
    </lineage>
</organism>
<sequence length="93" mass="9731">SYPFLQGPGSHCGSIQETGACLCLEISGSQDARCSSRMSRGHDMVDVEAKDGGDLPLAAFSLHPSEGAEDDFSGFLDGMCWSTEVRGSNGRSG</sequence>